<dbReference type="PANTHER" id="PTHR30432">
    <property type="entry name" value="TRANSCRIPTIONAL REGULATOR MODE"/>
    <property type="match status" value="1"/>
</dbReference>
<name>A0A5C1AHW6_9BACT</name>
<evidence type="ECO:0000313" key="2">
    <source>
        <dbReference type="EMBL" id="QEL17252.1"/>
    </source>
</evidence>
<dbReference type="RefSeq" id="WP_149111888.1">
    <property type="nucleotide sequence ID" value="NZ_CP042425.1"/>
</dbReference>
<evidence type="ECO:0000313" key="3">
    <source>
        <dbReference type="Proteomes" id="UP000324974"/>
    </source>
</evidence>
<dbReference type="PANTHER" id="PTHR30432:SF1">
    <property type="entry name" value="DNA-BINDING TRANSCRIPTIONAL DUAL REGULATOR MODE"/>
    <property type="match status" value="1"/>
</dbReference>
<protein>
    <submittedName>
        <fullName evidence="2">Molybdenum transporter</fullName>
    </submittedName>
</protein>
<dbReference type="Pfam" id="PF00126">
    <property type="entry name" value="HTH_1"/>
    <property type="match status" value="1"/>
</dbReference>
<reference evidence="3" key="1">
    <citation type="submission" date="2019-08" db="EMBL/GenBank/DDBJ databases">
        <title>Limnoglobus roseus gen. nov., sp. nov., a novel freshwater planctomycete with a giant genome from the family Gemmataceae.</title>
        <authorList>
            <person name="Kulichevskaya I.S."/>
            <person name="Naumoff D.G."/>
            <person name="Miroshnikov K."/>
            <person name="Ivanova A."/>
            <person name="Philippov D.A."/>
            <person name="Hakobyan A."/>
            <person name="Rijpstra I.C."/>
            <person name="Sinninghe Damste J.S."/>
            <person name="Liesack W."/>
            <person name="Dedysh S.N."/>
        </authorList>
    </citation>
    <scope>NUCLEOTIDE SEQUENCE [LARGE SCALE GENOMIC DNA]</scope>
    <source>
        <strain evidence="3">PX52</strain>
    </source>
</reference>
<feature type="domain" description="HTH lysR-type" evidence="1">
    <location>
        <begin position="30"/>
        <end position="90"/>
    </location>
</feature>
<sequence length="112" mass="11893">MLGDKPGWGLKVRVWVERDGEKVLGPGRVELLGHIDHHHSISAAAKQMGMSYRRAWTLVKSMNDAAGEPLVELTTGGTGGGGAVVTARGREAIALYQKLVAKLAEAAARFTS</sequence>
<dbReference type="AlphaFoldDB" id="A0A5C1AHW6"/>
<evidence type="ECO:0000259" key="1">
    <source>
        <dbReference type="Pfam" id="PF00126"/>
    </source>
</evidence>
<dbReference type="Gene3D" id="1.10.10.10">
    <property type="entry name" value="Winged helix-like DNA-binding domain superfamily/Winged helix DNA-binding domain"/>
    <property type="match status" value="1"/>
</dbReference>
<dbReference type="EMBL" id="CP042425">
    <property type="protein sequence ID" value="QEL17252.1"/>
    <property type="molecule type" value="Genomic_DNA"/>
</dbReference>
<dbReference type="InterPro" id="IPR000847">
    <property type="entry name" value="LysR_HTH_N"/>
</dbReference>
<dbReference type="OrthoDB" id="285216at2"/>
<dbReference type="InterPro" id="IPR051815">
    <property type="entry name" value="Molybdate_resp_trans_reg"/>
</dbReference>
<accession>A0A5C1AHW6</accession>
<dbReference type="KEGG" id="lrs:PX52LOC_04235"/>
<dbReference type="SUPFAM" id="SSF46785">
    <property type="entry name" value="Winged helix' DNA-binding domain"/>
    <property type="match status" value="1"/>
</dbReference>
<keyword evidence="3" id="KW-1185">Reference proteome</keyword>
<gene>
    <name evidence="2" type="ORF">PX52LOC_04235</name>
</gene>
<organism evidence="2 3">
    <name type="scientific">Limnoglobus roseus</name>
    <dbReference type="NCBI Taxonomy" id="2598579"/>
    <lineage>
        <taxon>Bacteria</taxon>
        <taxon>Pseudomonadati</taxon>
        <taxon>Planctomycetota</taxon>
        <taxon>Planctomycetia</taxon>
        <taxon>Gemmatales</taxon>
        <taxon>Gemmataceae</taxon>
        <taxon>Limnoglobus</taxon>
    </lineage>
</organism>
<proteinExistence type="predicted"/>
<dbReference type="InterPro" id="IPR036388">
    <property type="entry name" value="WH-like_DNA-bd_sf"/>
</dbReference>
<dbReference type="InterPro" id="IPR036390">
    <property type="entry name" value="WH_DNA-bd_sf"/>
</dbReference>
<dbReference type="GO" id="GO:0003700">
    <property type="term" value="F:DNA-binding transcription factor activity"/>
    <property type="evidence" value="ECO:0007669"/>
    <property type="project" value="InterPro"/>
</dbReference>
<dbReference type="Proteomes" id="UP000324974">
    <property type="component" value="Chromosome"/>
</dbReference>